<keyword evidence="1" id="KW-0812">Transmembrane</keyword>
<feature type="transmembrane region" description="Helical" evidence="1">
    <location>
        <begin position="333"/>
        <end position="351"/>
    </location>
</feature>
<dbReference type="RefSeq" id="WP_201637092.1">
    <property type="nucleotide sequence ID" value="NZ_JAEQNB010000005.1"/>
</dbReference>
<sequence>MALLPFLEALVVAVLGGGLFSLLHVPLAWMLGSIAAIMTWRLTTKRRLVWPGQLRNAGLVVLGYILATSVTRETVTLIGHHLPSMLVATVLTVLFGITMGVWSAKLTGGDVPSGVFGSVPGGLTQMVVLSEEVEEADPTVVTFMQTIRVIAVIFLVPFLTVNGIVGSSGDAGGASSIAAHVLPSITDVSWKTLALFTIATLGGAWLGIKLHLPAAPLTGPLLANAVVILCGFEPPQLPSVFLTLSQIYIGASIGLQMQPQKLNNLRKLTLVTILSSILLCGFALLVGSLLVWWNGDMSIATAFLSSAPGGIAEMGVTAHIVHADVSLVTGYQLFRIFFILFLVPPLLRRWIQRRSRTPRPNPGTNA</sequence>
<dbReference type="NCBIfam" id="TIGR03082">
    <property type="entry name" value="Gneg_AbrB_dup"/>
    <property type="match status" value="2"/>
</dbReference>
<evidence type="ECO:0000256" key="1">
    <source>
        <dbReference type="SAM" id="Phobius"/>
    </source>
</evidence>
<proteinExistence type="predicted"/>
<organism evidence="2 3">
    <name type="scientific">Tumebacillus amylolyticus</name>
    <dbReference type="NCBI Taxonomy" id="2801339"/>
    <lineage>
        <taxon>Bacteria</taxon>
        <taxon>Bacillati</taxon>
        <taxon>Bacillota</taxon>
        <taxon>Bacilli</taxon>
        <taxon>Bacillales</taxon>
        <taxon>Alicyclobacillaceae</taxon>
        <taxon>Tumebacillus</taxon>
    </lineage>
</organism>
<feature type="transmembrane region" description="Helical" evidence="1">
    <location>
        <begin position="149"/>
        <end position="168"/>
    </location>
</feature>
<keyword evidence="1" id="KW-0472">Membrane</keyword>
<protein>
    <submittedName>
        <fullName evidence="2">AbrB family transcriptional regulator</fullName>
    </submittedName>
</protein>
<accession>A0ABS1JDD6</accession>
<dbReference type="InterPro" id="IPR017516">
    <property type="entry name" value="AbrB_dup"/>
</dbReference>
<gene>
    <name evidence="2" type="ORF">JJB07_16930</name>
</gene>
<feature type="transmembrane region" description="Helical" evidence="1">
    <location>
        <begin position="269"/>
        <end position="293"/>
    </location>
</feature>
<dbReference type="Pfam" id="PF05145">
    <property type="entry name" value="AbrB"/>
    <property type="match status" value="1"/>
</dbReference>
<dbReference type="PIRSF" id="PIRSF038991">
    <property type="entry name" value="Protein_AbrB"/>
    <property type="match status" value="1"/>
</dbReference>
<feature type="transmembrane region" description="Helical" evidence="1">
    <location>
        <begin position="188"/>
        <end position="208"/>
    </location>
</feature>
<feature type="transmembrane region" description="Helical" evidence="1">
    <location>
        <begin position="6"/>
        <end position="31"/>
    </location>
</feature>
<comment type="caution">
    <text evidence="2">The sequence shown here is derived from an EMBL/GenBank/DDBJ whole genome shotgun (WGS) entry which is preliminary data.</text>
</comment>
<dbReference type="PANTHER" id="PTHR38457:SF1">
    <property type="entry name" value="REGULATOR ABRB-RELATED"/>
    <property type="match status" value="1"/>
</dbReference>
<keyword evidence="3" id="KW-1185">Reference proteome</keyword>
<feature type="transmembrane region" description="Helical" evidence="1">
    <location>
        <begin position="82"/>
        <end position="102"/>
    </location>
</feature>
<dbReference type="Proteomes" id="UP000602284">
    <property type="component" value="Unassembled WGS sequence"/>
</dbReference>
<evidence type="ECO:0000313" key="3">
    <source>
        <dbReference type="Proteomes" id="UP000602284"/>
    </source>
</evidence>
<name>A0ABS1JDD6_9BACL</name>
<dbReference type="PANTHER" id="PTHR38457">
    <property type="entry name" value="REGULATOR ABRB-RELATED"/>
    <property type="match status" value="1"/>
</dbReference>
<dbReference type="InterPro" id="IPR007820">
    <property type="entry name" value="AbrB_fam"/>
</dbReference>
<dbReference type="EMBL" id="JAEQNB010000005">
    <property type="protein sequence ID" value="MBL0388291.1"/>
    <property type="molecule type" value="Genomic_DNA"/>
</dbReference>
<keyword evidence="1" id="KW-1133">Transmembrane helix</keyword>
<reference evidence="2 3" key="1">
    <citation type="submission" date="2021-01" db="EMBL/GenBank/DDBJ databases">
        <title>Tumebacillus sp. strain ITR2 16S ribosomal RNA gene Genome sequencing and assembly.</title>
        <authorList>
            <person name="Kang M."/>
        </authorList>
    </citation>
    <scope>NUCLEOTIDE SEQUENCE [LARGE SCALE GENOMIC DNA]</scope>
    <source>
        <strain evidence="2 3">ITR2</strain>
    </source>
</reference>
<evidence type="ECO:0000313" key="2">
    <source>
        <dbReference type="EMBL" id="MBL0388291.1"/>
    </source>
</evidence>